<reference evidence="2 3" key="1">
    <citation type="journal article" date="2013" name="PLoS Genet.">
        <title>Distinctive expansion of potential virulence genes in the genome of the oomycete fish pathogen Saprolegnia parasitica.</title>
        <authorList>
            <person name="Jiang R.H."/>
            <person name="de Bruijn I."/>
            <person name="Haas B.J."/>
            <person name="Belmonte R."/>
            <person name="Lobach L."/>
            <person name="Christie J."/>
            <person name="van den Ackerveken G."/>
            <person name="Bottin A."/>
            <person name="Bulone V."/>
            <person name="Diaz-Moreno S.M."/>
            <person name="Dumas B."/>
            <person name="Fan L."/>
            <person name="Gaulin E."/>
            <person name="Govers F."/>
            <person name="Grenville-Briggs L.J."/>
            <person name="Horner N.R."/>
            <person name="Levin J.Z."/>
            <person name="Mammella M."/>
            <person name="Meijer H.J."/>
            <person name="Morris P."/>
            <person name="Nusbaum C."/>
            <person name="Oome S."/>
            <person name="Phillips A.J."/>
            <person name="van Rooyen D."/>
            <person name="Rzeszutek E."/>
            <person name="Saraiva M."/>
            <person name="Secombes C.J."/>
            <person name="Seidl M.F."/>
            <person name="Snel B."/>
            <person name="Stassen J.H."/>
            <person name="Sykes S."/>
            <person name="Tripathy S."/>
            <person name="van den Berg H."/>
            <person name="Vega-Arreguin J.C."/>
            <person name="Wawra S."/>
            <person name="Young S.K."/>
            <person name="Zeng Q."/>
            <person name="Dieguez-Uribeondo J."/>
            <person name="Russ C."/>
            <person name="Tyler B.M."/>
            <person name="van West P."/>
        </authorList>
    </citation>
    <scope>NUCLEOTIDE SEQUENCE [LARGE SCALE GENOMIC DNA]</scope>
    <source>
        <strain evidence="2 3">CBS 223.65</strain>
    </source>
</reference>
<dbReference type="VEuPathDB" id="FungiDB:SPRG_16249"/>
<evidence type="ECO:0000313" key="3">
    <source>
        <dbReference type="Proteomes" id="UP000030745"/>
    </source>
</evidence>
<feature type="compositionally biased region" description="Basic and acidic residues" evidence="1">
    <location>
        <begin position="179"/>
        <end position="190"/>
    </location>
</feature>
<dbReference type="Proteomes" id="UP000030745">
    <property type="component" value="Unassembled WGS sequence"/>
</dbReference>
<accession>A0A067BVP5</accession>
<keyword evidence="3" id="KW-1185">Reference proteome</keyword>
<evidence type="ECO:0000313" key="2">
    <source>
        <dbReference type="EMBL" id="KDO18361.1"/>
    </source>
</evidence>
<name>A0A067BVP5_SAPPC</name>
<feature type="region of interest" description="Disordered" evidence="1">
    <location>
        <begin position="179"/>
        <end position="204"/>
    </location>
</feature>
<gene>
    <name evidence="2" type="ORF">SPRG_16249</name>
</gene>
<sequence length="204" mass="23308">MAVEVLAIVDPTRMPTLLQKWLEAMDRETAHEEKSSFNRVVQAQELYFPLAQLLANTVPQHVDEIHGKIVQRCLDVFDAAHHCYLCKILADFLNDGTRFSLRSLHVPALCDAAQGCIEVNRHRLKLHRKARTSYYDIIKVPLEGGAGEGQLYELGVTQRQHAEDRTRVAVLDTIVADDQRRPATDGDTPHQHCVKRQRRSFSYR</sequence>
<dbReference type="AlphaFoldDB" id="A0A067BVP5"/>
<evidence type="ECO:0000256" key="1">
    <source>
        <dbReference type="SAM" id="MobiDB-lite"/>
    </source>
</evidence>
<dbReference type="KEGG" id="spar:SPRG_16249"/>
<organism evidence="2 3">
    <name type="scientific">Saprolegnia parasitica (strain CBS 223.65)</name>
    <dbReference type="NCBI Taxonomy" id="695850"/>
    <lineage>
        <taxon>Eukaryota</taxon>
        <taxon>Sar</taxon>
        <taxon>Stramenopiles</taxon>
        <taxon>Oomycota</taxon>
        <taxon>Saprolegniomycetes</taxon>
        <taxon>Saprolegniales</taxon>
        <taxon>Saprolegniaceae</taxon>
        <taxon>Saprolegnia</taxon>
    </lineage>
</organism>
<dbReference type="EMBL" id="KK583449">
    <property type="protein sequence ID" value="KDO18361.1"/>
    <property type="molecule type" value="Genomic_DNA"/>
</dbReference>
<dbReference type="GeneID" id="24137888"/>
<proteinExistence type="predicted"/>
<dbReference type="RefSeq" id="XP_012210933.1">
    <property type="nucleotide sequence ID" value="XM_012355543.1"/>
</dbReference>
<feature type="compositionally biased region" description="Basic residues" evidence="1">
    <location>
        <begin position="192"/>
        <end position="204"/>
    </location>
</feature>
<protein>
    <submittedName>
        <fullName evidence="2">Uncharacterized protein</fullName>
    </submittedName>
</protein>